<sequence length="59" mass="6141">MLPNESKTGVVSQPHAFFCEIVAVRSGESSVGTFCLAVGSLLRGSQSSEPGLGKMAQRT</sequence>
<evidence type="ECO:0000313" key="2">
    <source>
        <dbReference type="Proteomes" id="UP000011885"/>
    </source>
</evidence>
<comment type="caution">
    <text evidence="1">The sequence shown here is derived from an EMBL/GenBank/DDBJ whole genome shotgun (WGS) entry which is preliminary data.</text>
</comment>
<gene>
    <name evidence="1" type="ORF">RSSM_06483</name>
</gene>
<reference evidence="1 2" key="1">
    <citation type="journal article" date="2013" name="Mar. Genomics">
        <title>Expression of sulfatases in Rhodopirellula baltica and the diversity of sulfatases in the genus Rhodopirellula.</title>
        <authorList>
            <person name="Wegner C.E."/>
            <person name="Richter-Heitmann T."/>
            <person name="Klindworth A."/>
            <person name="Klockow C."/>
            <person name="Richter M."/>
            <person name="Achstetter T."/>
            <person name="Glockner F.O."/>
            <person name="Harder J."/>
        </authorList>
    </citation>
    <scope>NUCLEOTIDE SEQUENCE [LARGE SCALE GENOMIC DNA]</scope>
    <source>
        <strain evidence="1 2">SM41</strain>
    </source>
</reference>
<organism evidence="1 2">
    <name type="scientific">Rhodopirellula sallentina SM41</name>
    <dbReference type="NCBI Taxonomy" id="1263870"/>
    <lineage>
        <taxon>Bacteria</taxon>
        <taxon>Pseudomonadati</taxon>
        <taxon>Planctomycetota</taxon>
        <taxon>Planctomycetia</taxon>
        <taxon>Pirellulales</taxon>
        <taxon>Pirellulaceae</taxon>
        <taxon>Rhodopirellula</taxon>
    </lineage>
</organism>
<proteinExistence type="predicted"/>
<evidence type="ECO:0000313" key="1">
    <source>
        <dbReference type="EMBL" id="EMI52087.1"/>
    </source>
</evidence>
<dbReference type="AlphaFoldDB" id="M5TSC0"/>
<keyword evidence="2" id="KW-1185">Reference proteome</keyword>
<protein>
    <submittedName>
        <fullName evidence="1">Uncharacterized protein</fullName>
    </submittedName>
</protein>
<dbReference type="EMBL" id="ANOH01000449">
    <property type="protein sequence ID" value="EMI52087.1"/>
    <property type="molecule type" value="Genomic_DNA"/>
</dbReference>
<dbReference type="Proteomes" id="UP000011885">
    <property type="component" value="Unassembled WGS sequence"/>
</dbReference>
<accession>M5TSC0</accession>
<name>M5TSC0_9BACT</name>